<comment type="caution">
    <text evidence="1">The sequence shown here is derived from an EMBL/GenBank/DDBJ whole genome shotgun (WGS) entry which is preliminary data.</text>
</comment>
<name>A0AAW1PB93_9CHLO</name>
<protein>
    <submittedName>
        <fullName evidence="1">Uncharacterized protein</fullName>
    </submittedName>
</protein>
<evidence type="ECO:0000313" key="1">
    <source>
        <dbReference type="EMBL" id="KAK9805867.1"/>
    </source>
</evidence>
<dbReference type="EMBL" id="JALJOQ010000041">
    <property type="protein sequence ID" value="KAK9805867.1"/>
    <property type="molecule type" value="Genomic_DNA"/>
</dbReference>
<dbReference type="Proteomes" id="UP001465755">
    <property type="component" value="Unassembled WGS sequence"/>
</dbReference>
<proteinExistence type="predicted"/>
<accession>A0AAW1PB93</accession>
<reference evidence="1 2" key="1">
    <citation type="journal article" date="2024" name="Nat. Commun.">
        <title>Phylogenomics reveals the evolutionary origins of lichenization in chlorophyte algae.</title>
        <authorList>
            <person name="Puginier C."/>
            <person name="Libourel C."/>
            <person name="Otte J."/>
            <person name="Skaloud P."/>
            <person name="Haon M."/>
            <person name="Grisel S."/>
            <person name="Petersen M."/>
            <person name="Berrin J.G."/>
            <person name="Delaux P.M."/>
            <person name="Dal Grande F."/>
            <person name="Keller J."/>
        </authorList>
    </citation>
    <scope>NUCLEOTIDE SEQUENCE [LARGE SCALE GENOMIC DNA]</scope>
    <source>
        <strain evidence="1 2">SAG 2036</strain>
    </source>
</reference>
<keyword evidence="2" id="KW-1185">Reference proteome</keyword>
<sequence>MLSIVAPEDQNTPLNVVGRLSRTGCREVLQSKRGCSTGCLPAVARVASLLIGRVVSAIQVAGGRIKKCVLR</sequence>
<organism evidence="1 2">
    <name type="scientific">Symbiochloris irregularis</name>
    <dbReference type="NCBI Taxonomy" id="706552"/>
    <lineage>
        <taxon>Eukaryota</taxon>
        <taxon>Viridiplantae</taxon>
        <taxon>Chlorophyta</taxon>
        <taxon>core chlorophytes</taxon>
        <taxon>Trebouxiophyceae</taxon>
        <taxon>Trebouxiales</taxon>
        <taxon>Trebouxiaceae</taxon>
        <taxon>Symbiochloris</taxon>
    </lineage>
</organism>
<gene>
    <name evidence="1" type="ORF">WJX73_010511</name>
</gene>
<dbReference type="AlphaFoldDB" id="A0AAW1PB93"/>
<evidence type="ECO:0000313" key="2">
    <source>
        <dbReference type="Proteomes" id="UP001465755"/>
    </source>
</evidence>